<organism evidence="4 5">
    <name type="scientific">Methylophilales bacterium MBRS-H7</name>
    <dbReference type="NCBI Taxonomy" id="1623450"/>
    <lineage>
        <taxon>Bacteria</taxon>
        <taxon>Pseudomonadati</taxon>
        <taxon>Pseudomonadota</taxon>
        <taxon>Betaproteobacteria</taxon>
        <taxon>Nitrosomonadales</taxon>
        <taxon>OM43 clade</taxon>
    </lineage>
</organism>
<dbReference type="InterPro" id="IPR052346">
    <property type="entry name" value="O-mannosyl-transferase_TMTC"/>
</dbReference>
<evidence type="ECO:0000313" key="4">
    <source>
        <dbReference type="EMBL" id="AKO65923.1"/>
    </source>
</evidence>
<protein>
    <submittedName>
        <fullName evidence="4">Uncharacterized protein</fullName>
    </submittedName>
</protein>
<evidence type="ECO:0000256" key="3">
    <source>
        <dbReference type="PROSITE-ProRule" id="PRU00339"/>
    </source>
</evidence>
<dbReference type="EMBL" id="CP011002">
    <property type="protein sequence ID" value="AKO65923.1"/>
    <property type="molecule type" value="Genomic_DNA"/>
</dbReference>
<accession>A0A0H4J2F2</accession>
<feature type="repeat" description="TPR" evidence="3">
    <location>
        <begin position="37"/>
        <end position="70"/>
    </location>
</feature>
<dbReference type="Gene3D" id="3.40.50.2000">
    <property type="entry name" value="Glycogen Phosphorylase B"/>
    <property type="match status" value="1"/>
</dbReference>
<keyword evidence="1" id="KW-0677">Repeat</keyword>
<evidence type="ECO:0000256" key="1">
    <source>
        <dbReference type="ARBA" id="ARBA00022737"/>
    </source>
</evidence>
<dbReference type="Pfam" id="PF14559">
    <property type="entry name" value="TPR_19"/>
    <property type="match status" value="1"/>
</dbReference>
<keyword evidence="2 3" id="KW-0802">TPR repeat</keyword>
<dbReference type="PANTHER" id="PTHR44227">
    <property type="match status" value="1"/>
</dbReference>
<proteinExistence type="predicted"/>
<dbReference type="Pfam" id="PF13174">
    <property type="entry name" value="TPR_6"/>
    <property type="match status" value="1"/>
</dbReference>
<evidence type="ECO:0000256" key="2">
    <source>
        <dbReference type="ARBA" id="ARBA00022803"/>
    </source>
</evidence>
<dbReference type="SMART" id="SM00028">
    <property type="entry name" value="TPR"/>
    <property type="match status" value="8"/>
</dbReference>
<dbReference type="Pfam" id="PF13181">
    <property type="entry name" value="TPR_8"/>
    <property type="match status" value="1"/>
</dbReference>
<dbReference type="InterPro" id="IPR011990">
    <property type="entry name" value="TPR-like_helical_dom_sf"/>
</dbReference>
<reference evidence="4 5" key="1">
    <citation type="submission" date="2015-03" db="EMBL/GenBank/DDBJ databases">
        <title>Comparative analysis of the OM43 clade including a novel species from Red Sea uncovers genomic and metabolic diversity among marine methylotrophs.</title>
        <authorList>
            <person name="Jimenez-Infante F."/>
            <person name="Ngugi D.K."/>
            <person name="Vinu M."/>
            <person name="Alam I."/>
            <person name="Kamau A."/>
            <person name="Blom J."/>
            <person name="Bajic V.B."/>
            <person name="Stingl U."/>
        </authorList>
    </citation>
    <scope>NUCLEOTIDE SEQUENCE [LARGE SCALE GENOMIC DNA]</scope>
    <source>
        <strain evidence="4 5">MBRSH7</strain>
    </source>
</reference>
<dbReference type="AlphaFoldDB" id="A0A0H4J2F2"/>
<dbReference type="Gene3D" id="1.25.40.10">
    <property type="entry name" value="Tetratricopeptide repeat domain"/>
    <property type="match status" value="2"/>
</dbReference>
<gene>
    <name evidence="4" type="ORF">VI33_04205</name>
</gene>
<dbReference type="GO" id="GO:0035269">
    <property type="term" value="P:protein O-linked glycosylation via mannose"/>
    <property type="evidence" value="ECO:0007669"/>
    <property type="project" value="TreeGrafter"/>
</dbReference>
<dbReference type="SUPFAM" id="SSF53756">
    <property type="entry name" value="UDP-Glycosyltransferase/glycogen phosphorylase"/>
    <property type="match status" value="1"/>
</dbReference>
<name>A0A0H4J2F2_9PROT</name>
<dbReference type="GO" id="GO:0030968">
    <property type="term" value="P:endoplasmic reticulum unfolded protein response"/>
    <property type="evidence" value="ECO:0007669"/>
    <property type="project" value="TreeGrafter"/>
</dbReference>
<dbReference type="Proteomes" id="UP000066549">
    <property type="component" value="Chromosome"/>
</dbReference>
<feature type="repeat" description="TPR" evidence="3">
    <location>
        <begin position="136"/>
        <end position="169"/>
    </location>
</feature>
<dbReference type="PANTHER" id="PTHR44227:SF3">
    <property type="entry name" value="PROTEIN O-MANNOSYL-TRANSFERASE TMTC4"/>
    <property type="match status" value="1"/>
</dbReference>
<dbReference type="OrthoDB" id="8530777at2"/>
<dbReference type="InterPro" id="IPR019734">
    <property type="entry name" value="TPR_rpt"/>
</dbReference>
<evidence type="ECO:0000313" key="5">
    <source>
        <dbReference type="Proteomes" id="UP000066549"/>
    </source>
</evidence>
<dbReference type="PROSITE" id="PS50005">
    <property type="entry name" value="TPR"/>
    <property type="match status" value="2"/>
</dbReference>
<dbReference type="GO" id="GO:0000030">
    <property type="term" value="F:mannosyltransferase activity"/>
    <property type="evidence" value="ECO:0007669"/>
    <property type="project" value="TreeGrafter"/>
</dbReference>
<keyword evidence="5" id="KW-1185">Reference proteome</keyword>
<dbReference type="SUPFAM" id="SSF48452">
    <property type="entry name" value="TPR-like"/>
    <property type="match status" value="2"/>
</dbReference>
<sequence>MNLQKILHEASVLFQQGNFQAAEVSLRKVLRKNPTHTEALTNLAVVNINLNKTDSALELFKKSLNILYKDQTFKMYIQTLSQLKKWDIVIEDVQQFNKKNDEWGLLQLAIAYRENGDLEKSIKTFDEIIESSSQNIDTYISYGFTLNKYEKYDLAISVYKMGLSIDPENFILNYNLGITYANINQTKQSVEQLEKSSKLNSNNFNLWITLASQYAKLRKKDLAFNAINECKRIDPNNTLIQFQEATINMNLGKIDDAEVTLKEILKKEPENVETNYHLGLIKLMKNEFENVMPYYRYRTKREKKFGKFDDFSLPNLDPSKKILISWEQGVGDQFLYLRLIDEFTQIYKDVTYIATDKTEDAIKGLYPKIKVIGMTEYSSNIPQYENYQKINLATIINYIPKLKEKLNKNNNLEGLDFKNKLIGISWRSDNKKIGSEKSIDLMQFEKLFKYKFDFVSLQYGEVENEIKQFNLRTSNKLDVEKELDYFNDIKGLLKLISKCDLVITISNITVHLAGSLGVPTILLCPKSQGKLWYWYGEKNYSQFYPSVQILRQEKDRCWKKEFETIDDYLKLKNKLQ</sequence>